<organism evidence="2 3">
    <name type="scientific">Neolentinus lepideus HHB14362 ss-1</name>
    <dbReference type="NCBI Taxonomy" id="1314782"/>
    <lineage>
        <taxon>Eukaryota</taxon>
        <taxon>Fungi</taxon>
        <taxon>Dikarya</taxon>
        <taxon>Basidiomycota</taxon>
        <taxon>Agaricomycotina</taxon>
        <taxon>Agaricomycetes</taxon>
        <taxon>Gloeophyllales</taxon>
        <taxon>Gloeophyllaceae</taxon>
        <taxon>Neolentinus</taxon>
    </lineage>
</organism>
<feature type="region of interest" description="Disordered" evidence="1">
    <location>
        <begin position="69"/>
        <end position="91"/>
    </location>
</feature>
<reference evidence="2 3" key="1">
    <citation type="journal article" date="2016" name="Mol. Biol. Evol.">
        <title>Comparative Genomics of Early-Diverging Mushroom-Forming Fungi Provides Insights into the Origins of Lignocellulose Decay Capabilities.</title>
        <authorList>
            <person name="Nagy L.G."/>
            <person name="Riley R."/>
            <person name="Tritt A."/>
            <person name="Adam C."/>
            <person name="Daum C."/>
            <person name="Floudas D."/>
            <person name="Sun H."/>
            <person name="Yadav J.S."/>
            <person name="Pangilinan J."/>
            <person name="Larsson K.H."/>
            <person name="Matsuura K."/>
            <person name="Barry K."/>
            <person name="Labutti K."/>
            <person name="Kuo R."/>
            <person name="Ohm R.A."/>
            <person name="Bhattacharya S.S."/>
            <person name="Shirouzu T."/>
            <person name="Yoshinaga Y."/>
            <person name="Martin F.M."/>
            <person name="Grigoriev I.V."/>
            <person name="Hibbett D.S."/>
        </authorList>
    </citation>
    <scope>NUCLEOTIDE SEQUENCE [LARGE SCALE GENOMIC DNA]</scope>
    <source>
        <strain evidence="2 3">HHB14362 ss-1</strain>
    </source>
</reference>
<feature type="compositionally biased region" description="Polar residues" evidence="1">
    <location>
        <begin position="231"/>
        <end position="241"/>
    </location>
</feature>
<dbReference type="PANTHER" id="PTHR33050">
    <property type="entry name" value="REVERSE TRANSCRIPTASE DOMAIN-CONTAINING PROTEIN"/>
    <property type="match status" value="1"/>
</dbReference>
<dbReference type="OrthoDB" id="3254233at2759"/>
<feature type="compositionally biased region" description="Polar residues" evidence="1">
    <location>
        <begin position="10"/>
        <end position="22"/>
    </location>
</feature>
<sequence>MVRVKDRLSHTATQSPSSVTKSSRITVPALLQRLMPSYSCNQSSQEVTIPRINLSLPFSLTSECSTVQIGSAQRQPSEADTPPVETSLRSTKPVKRTLLDRIEMAVSGRDRLPSPKLRRTTRRRRSGQSISQNCRGSSTSSFTPSNCPFPCASRETPSSCGLEIPNSTKPHLLTRLAAPSSRTANGQTSSRANLSTSTPCSPVTTPPHSIIAGPRSSVSLSSRLGKRGHQSMLSQPVTGSSPGPRLPKPFDLRSRTEKESCVNTEAISPNSLEPCTHHDTISATSQTSISSTLIAPGLSPLMKTRGLKRGRAEEGRVESAQARALKRAADGMTAGAPSTLRAVATPMSARPAALASTPRDNAREEHAPTSFVSFEPTIPPPKKPRYTRDFLWETHEVSCTPSATASETAPPVPDVPEHERGNLTALRTIALHPELFKVVTPINVDRFEELLCTHPNQPLVKSVCKGLREGFWPYADTSGETRPETWDGSSERELRDPAHLAFVKEQRDQEVRLGRFSEAFGPDLLPGMSSTPIWVVPKPRSDKLRLVVDHSAGEHALNAMISKEDAHIRLDNIHDLGKCLRRARQEHGDAPLVMFKSDASQAYRRLPMHPLWQIRQVITVGDDRHVDRCNNFGNRAGGKLWCTFMSLVLWIAINVKMILDLLGYVDDSFSWEFLGRVLFYPPYGQYYPTKQALLLRLWDEIGLPHEKPKQEYGPNLTIIGFDVDPALMRVTMPSKTHPNAPIHLNKVVVSDLSWVADHLEKSDGIRMLTALAWDRHEADLHLLTDAATSAGLAFWAPARSEGFQAHRPPDAPVDSIFYFEALAVLSAIEYAAKLQPCPGRLVIFSDSSNTVDMFNTLRAITPYNEILQCAVDILLDTGIDLRVQHIPGEKNVVADALSRFNNQAALSVCPSLQISMFQPPRWPLGAVQK</sequence>
<proteinExistence type="predicted"/>
<dbReference type="Gene3D" id="3.30.420.10">
    <property type="entry name" value="Ribonuclease H-like superfamily/Ribonuclease H"/>
    <property type="match status" value="1"/>
</dbReference>
<protein>
    <recommendedName>
        <fullName evidence="4">DNA/RNA polymerase</fullName>
    </recommendedName>
</protein>
<feature type="region of interest" description="Disordered" evidence="1">
    <location>
        <begin position="179"/>
        <end position="263"/>
    </location>
</feature>
<dbReference type="EMBL" id="KV425596">
    <property type="protein sequence ID" value="KZT22419.1"/>
    <property type="molecule type" value="Genomic_DNA"/>
</dbReference>
<keyword evidence="3" id="KW-1185">Reference proteome</keyword>
<feature type="region of interest" description="Disordered" evidence="1">
    <location>
        <begin position="399"/>
        <end position="418"/>
    </location>
</feature>
<dbReference type="AlphaFoldDB" id="A0A165QH04"/>
<feature type="compositionally biased region" description="Low complexity" evidence="1">
    <location>
        <begin position="195"/>
        <end position="209"/>
    </location>
</feature>
<dbReference type="Proteomes" id="UP000076761">
    <property type="component" value="Unassembled WGS sequence"/>
</dbReference>
<feature type="compositionally biased region" description="Basic residues" evidence="1">
    <location>
        <begin position="116"/>
        <end position="126"/>
    </location>
</feature>
<dbReference type="GO" id="GO:0003676">
    <property type="term" value="F:nucleic acid binding"/>
    <property type="evidence" value="ECO:0007669"/>
    <property type="project" value="InterPro"/>
</dbReference>
<dbReference type="InParanoid" id="A0A165QH04"/>
<dbReference type="InterPro" id="IPR044730">
    <property type="entry name" value="RNase_H-like_dom_plant"/>
</dbReference>
<accession>A0A165QH04</accession>
<feature type="compositionally biased region" description="Polar residues" evidence="1">
    <location>
        <begin position="69"/>
        <end position="78"/>
    </location>
</feature>
<evidence type="ECO:0000313" key="3">
    <source>
        <dbReference type="Proteomes" id="UP000076761"/>
    </source>
</evidence>
<dbReference type="CDD" id="cd06222">
    <property type="entry name" value="RNase_H_like"/>
    <property type="match status" value="1"/>
</dbReference>
<feature type="region of interest" description="Disordered" evidence="1">
    <location>
        <begin position="106"/>
        <end position="146"/>
    </location>
</feature>
<gene>
    <name evidence="2" type="ORF">NEOLEDRAFT_661863</name>
</gene>
<dbReference type="InterPro" id="IPR052055">
    <property type="entry name" value="Hepadnavirus_pol/RT"/>
</dbReference>
<feature type="region of interest" description="Disordered" evidence="1">
    <location>
        <begin position="355"/>
        <end position="379"/>
    </location>
</feature>
<feature type="compositionally biased region" description="Polar residues" evidence="1">
    <location>
        <begin position="180"/>
        <end position="194"/>
    </location>
</feature>
<feature type="compositionally biased region" description="Polar residues" evidence="1">
    <location>
        <begin position="127"/>
        <end position="146"/>
    </location>
</feature>
<dbReference type="STRING" id="1314782.A0A165QH04"/>
<dbReference type="SUPFAM" id="SSF56672">
    <property type="entry name" value="DNA/RNA polymerases"/>
    <property type="match status" value="1"/>
</dbReference>
<feature type="compositionally biased region" description="Basic and acidic residues" evidence="1">
    <location>
        <begin position="248"/>
        <end position="260"/>
    </location>
</feature>
<evidence type="ECO:0000256" key="1">
    <source>
        <dbReference type="SAM" id="MobiDB-lite"/>
    </source>
</evidence>
<dbReference type="InterPro" id="IPR043502">
    <property type="entry name" value="DNA/RNA_pol_sf"/>
</dbReference>
<evidence type="ECO:0000313" key="2">
    <source>
        <dbReference type="EMBL" id="KZT22419.1"/>
    </source>
</evidence>
<evidence type="ECO:0008006" key="4">
    <source>
        <dbReference type="Google" id="ProtNLM"/>
    </source>
</evidence>
<dbReference type="PANTHER" id="PTHR33050:SF7">
    <property type="entry name" value="RIBONUCLEASE H"/>
    <property type="match status" value="1"/>
</dbReference>
<feature type="region of interest" description="Disordered" evidence="1">
    <location>
        <begin position="1"/>
        <end position="22"/>
    </location>
</feature>
<dbReference type="InterPro" id="IPR036397">
    <property type="entry name" value="RNaseH_sf"/>
</dbReference>
<name>A0A165QH04_9AGAM</name>